<dbReference type="AlphaFoldDB" id="A0A1M5W0B7"/>
<evidence type="ECO:0000313" key="3">
    <source>
        <dbReference type="EMBL" id="SHH80945.1"/>
    </source>
</evidence>
<evidence type="ECO:0000313" key="4">
    <source>
        <dbReference type="Proteomes" id="UP000184447"/>
    </source>
</evidence>
<dbReference type="STRING" id="1121316.SAMN02745207_02596"/>
<dbReference type="InterPro" id="IPR022622">
    <property type="entry name" value="DUF3492"/>
</dbReference>
<dbReference type="InterPro" id="IPR001296">
    <property type="entry name" value="Glyco_trans_1"/>
</dbReference>
<dbReference type="PANTHER" id="PTHR12526:SF608">
    <property type="entry name" value="PELF"/>
    <property type="match status" value="1"/>
</dbReference>
<evidence type="ECO:0000259" key="1">
    <source>
        <dbReference type="Pfam" id="PF00534"/>
    </source>
</evidence>
<proteinExistence type="predicted"/>
<dbReference type="EMBL" id="FQXM01000014">
    <property type="protein sequence ID" value="SHH80945.1"/>
    <property type="molecule type" value="Genomic_DNA"/>
</dbReference>
<protein>
    <submittedName>
        <fullName evidence="3">Glycosyltransferase involved in cell wall bisynthesis</fullName>
    </submittedName>
</protein>
<keyword evidence="4" id="KW-1185">Reference proteome</keyword>
<dbReference type="Proteomes" id="UP000184447">
    <property type="component" value="Unassembled WGS sequence"/>
</dbReference>
<organism evidence="3 4">
    <name type="scientific">Clostridium grantii DSM 8605</name>
    <dbReference type="NCBI Taxonomy" id="1121316"/>
    <lineage>
        <taxon>Bacteria</taxon>
        <taxon>Bacillati</taxon>
        <taxon>Bacillota</taxon>
        <taxon>Clostridia</taxon>
        <taxon>Eubacteriales</taxon>
        <taxon>Clostridiaceae</taxon>
        <taxon>Clostridium</taxon>
    </lineage>
</organism>
<name>A0A1M5W0B7_9CLOT</name>
<dbReference type="NCBIfam" id="NF038011">
    <property type="entry name" value="PelF"/>
    <property type="match status" value="1"/>
</dbReference>
<reference evidence="3 4" key="1">
    <citation type="submission" date="2016-11" db="EMBL/GenBank/DDBJ databases">
        <authorList>
            <person name="Jaros S."/>
            <person name="Januszkiewicz K."/>
            <person name="Wedrychowicz H."/>
        </authorList>
    </citation>
    <scope>NUCLEOTIDE SEQUENCE [LARGE SCALE GENOMIC DNA]</scope>
    <source>
        <strain evidence="3 4">DSM 8605</strain>
    </source>
</reference>
<sequence>MIVCLFTEGSYPYITGGVSSWVHQLITSMPNIKFKIFCIMPSKEEKIKYRYDIPRNVIEVKTIFLDDYTYIKHRMFKKNCKLSSQEKDDIYDLLQMNENINWSRLLRIFTKGRKVGSAIDFLQSFEFWKLALKNYNKDFDSESFNNYFWTMRSMLVPFIYLLQQEPIKADIYHSVSTGYAGIVATSFASRTGKPFLLSEHGIYCREREEEILKAKWVTGIYKKFWIDFFYAISIAAYKEAEIITSLYYRSRDMQIKLGASSEKTRIVSNGVDISKFQKSKKEHEGYNVGAILRVVPIKDVMTLIKAFKIVCNNIKEAKLYIIGPTDEDPEYYQQCNRLVKSLQLTENIIFTGRVDVSEYLKIIDVIVLTSISEGQPLVILEAMAARTPVVATNVGSCSEMLEKNQFEEACGIITKLASPNETATAIIKLLKDPQLREGMGLNGIKRAKRAYNKKIIIDSFKNFYDILYVDYSWSRSKSRTDKRVNRTSKKTYQRKALGKTGIYTK</sequence>
<dbReference type="InterPro" id="IPR047691">
    <property type="entry name" value="PelF-like"/>
</dbReference>
<feature type="domain" description="DUF3492" evidence="2">
    <location>
        <begin position="3"/>
        <end position="261"/>
    </location>
</feature>
<keyword evidence="3" id="KW-0808">Transferase</keyword>
<gene>
    <name evidence="3" type="ORF">SAMN02745207_02596</name>
</gene>
<feature type="domain" description="Glycosyl transferase family 1" evidence="1">
    <location>
        <begin position="275"/>
        <end position="445"/>
    </location>
</feature>
<dbReference type="Pfam" id="PF00534">
    <property type="entry name" value="Glycos_transf_1"/>
    <property type="match status" value="1"/>
</dbReference>
<dbReference type="GO" id="GO:0016757">
    <property type="term" value="F:glycosyltransferase activity"/>
    <property type="evidence" value="ECO:0007669"/>
    <property type="project" value="InterPro"/>
</dbReference>
<accession>A0A1M5W0B7</accession>
<evidence type="ECO:0000259" key="2">
    <source>
        <dbReference type="Pfam" id="PF11997"/>
    </source>
</evidence>
<dbReference type="OrthoDB" id="9772485at2"/>
<dbReference type="SUPFAM" id="SSF53756">
    <property type="entry name" value="UDP-Glycosyltransferase/glycogen phosphorylase"/>
    <property type="match status" value="1"/>
</dbReference>
<dbReference type="Pfam" id="PF11997">
    <property type="entry name" value="DUF3492"/>
    <property type="match status" value="1"/>
</dbReference>
<dbReference type="Gene3D" id="3.40.50.2000">
    <property type="entry name" value="Glycogen Phosphorylase B"/>
    <property type="match status" value="2"/>
</dbReference>
<dbReference type="PANTHER" id="PTHR12526">
    <property type="entry name" value="GLYCOSYLTRANSFERASE"/>
    <property type="match status" value="1"/>
</dbReference>